<dbReference type="RefSeq" id="WP_140739231.1">
    <property type="nucleotide sequence ID" value="NZ_RCZM01000003.1"/>
</dbReference>
<reference evidence="1 2" key="1">
    <citation type="journal article" date="2019" name="Environ. Microbiol.">
        <title>Species interactions and distinct microbial communities in high Arctic permafrost affected cryosols are associated with the CH4 and CO2 gas fluxes.</title>
        <authorList>
            <person name="Altshuler I."/>
            <person name="Hamel J."/>
            <person name="Turney S."/>
            <person name="Magnuson E."/>
            <person name="Levesque R."/>
            <person name="Greer C."/>
            <person name="Whyte L.G."/>
        </authorList>
    </citation>
    <scope>NUCLEOTIDE SEQUENCE [LARGE SCALE GENOMIC DNA]</scope>
    <source>
        <strain evidence="1 2">S9.3A</strain>
    </source>
</reference>
<evidence type="ECO:0000313" key="2">
    <source>
        <dbReference type="Proteomes" id="UP000317722"/>
    </source>
</evidence>
<proteinExistence type="predicted"/>
<sequence length="130" mass="14179">MTNSLGTFLQEQLRVLGWSRATLATRTGLDEWTLEGILDSPVLPEWPQPDEMLALSRALCVSVREIVLRTAEGCGLSVLGGIEHTEAVLLATNDELMREVRRRLALGARTGQYLTSAPQHRGVDTGAKPA</sequence>
<organism evidence="1 2">
    <name type="scientific">Pedococcus bigeumensis</name>
    <dbReference type="NCBI Taxonomy" id="433644"/>
    <lineage>
        <taxon>Bacteria</taxon>
        <taxon>Bacillati</taxon>
        <taxon>Actinomycetota</taxon>
        <taxon>Actinomycetes</taxon>
        <taxon>Micrococcales</taxon>
        <taxon>Intrasporangiaceae</taxon>
        <taxon>Pedococcus</taxon>
    </lineage>
</organism>
<keyword evidence="2" id="KW-1185">Reference proteome</keyword>
<dbReference type="EMBL" id="RCZM01000003">
    <property type="protein sequence ID" value="TPG16868.1"/>
    <property type="molecule type" value="Genomic_DNA"/>
</dbReference>
<dbReference type="AlphaFoldDB" id="A0A502CVC9"/>
<accession>A0A502CVC9</accession>
<dbReference type="OrthoDB" id="4868274at2"/>
<comment type="caution">
    <text evidence="1">The sequence shown here is derived from an EMBL/GenBank/DDBJ whole genome shotgun (WGS) entry which is preliminary data.</text>
</comment>
<gene>
    <name evidence="1" type="ORF">EAH86_08715</name>
</gene>
<evidence type="ECO:0000313" key="1">
    <source>
        <dbReference type="EMBL" id="TPG16868.1"/>
    </source>
</evidence>
<dbReference type="Proteomes" id="UP000317722">
    <property type="component" value="Unassembled WGS sequence"/>
</dbReference>
<name>A0A502CVC9_9MICO</name>
<protein>
    <recommendedName>
        <fullName evidence="3">XRE family transcriptional regulator</fullName>
    </recommendedName>
</protein>
<evidence type="ECO:0008006" key="3">
    <source>
        <dbReference type="Google" id="ProtNLM"/>
    </source>
</evidence>